<keyword evidence="8" id="KW-1185">Reference proteome</keyword>
<comment type="caution">
    <text evidence="7">The sequence shown here is derived from an EMBL/GenBank/DDBJ whole genome shotgun (WGS) entry which is preliminary data.</text>
</comment>
<protein>
    <submittedName>
        <fullName evidence="7">Uncharacterized protein DUF1049</fullName>
    </submittedName>
</protein>
<name>A0A4Q7Z568_9GAMM</name>
<evidence type="ECO:0000256" key="3">
    <source>
        <dbReference type="ARBA" id="ARBA00022989"/>
    </source>
</evidence>
<keyword evidence="4 5" id="KW-0472">Membrane</keyword>
<evidence type="ECO:0000259" key="6">
    <source>
        <dbReference type="Pfam" id="PF06305"/>
    </source>
</evidence>
<sequence length="101" mass="11350">MTLQSVRKIFLSLVSLVFFMAGLWIVVVNHGRTASLNLFFYEFPEAGIGLITLLSFACGALTGIVVALVAFRVLPLHFQVRRTRRELESLRKQQTRTPGNV</sequence>
<feature type="domain" description="Lipopolysaccharide assembly protein A" evidence="6">
    <location>
        <begin position="34"/>
        <end position="93"/>
    </location>
</feature>
<dbReference type="Pfam" id="PF06305">
    <property type="entry name" value="LapA_dom"/>
    <property type="match status" value="1"/>
</dbReference>
<accession>A0A4Q7Z568</accession>
<keyword evidence="2 5" id="KW-0812">Transmembrane</keyword>
<evidence type="ECO:0000256" key="2">
    <source>
        <dbReference type="ARBA" id="ARBA00022692"/>
    </source>
</evidence>
<reference evidence="7 8" key="1">
    <citation type="submission" date="2019-02" db="EMBL/GenBank/DDBJ databases">
        <title>Genomic Encyclopedia of Type Strains, Phase IV (KMG-IV): sequencing the most valuable type-strain genomes for metagenomic binning, comparative biology and taxonomic classification.</title>
        <authorList>
            <person name="Goeker M."/>
        </authorList>
    </citation>
    <scope>NUCLEOTIDE SEQUENCE [LARGE SCALE GENOMIC DNA]</scope>
    <source>
        <strain evidence="7 8">DSM 105135</strain>
    </source>
</reference>
<gene>
    <name evidence="7" type="ORF">EV700_1754</name>
</gene>
<keyword evidence="1" id="KW-1003">Cell membrane</keyword>
<evidence type="ECO:0000313" key="7">
    <source>
        <dbReference type="EMBL" id="RZU44951.1"/>
    </source>
</evidence>
<evidence type="ECO:0000256" key="5">
    <source>
        <dbReference type="SAM" id="Phobius"/>
    </source>
</evidence>
<dbReference type="EMBL" id="SHKX01000012">
    <property type="protein sequence ID" value="RZU44951.1"/>
    <property type="molecule type" value="Genomic_DNA"/>
</dbReference>
<evidence type="ECO:0000313" key="8">
    <source>
        <dbReference type="Proteomes" id="UP000292423"/>
    </source>
</evidence>
<dbReference type="Proteomes" id="UP000292423">
    <property type="component" value="Unassembled WGS sequence"/>
</dbReference>
<dbReference type="GO" id="GO:0005886">
    <property type="term" value="C:plasma membrane"/>
    <property type="evidence" value="ECO:0007669"/>
    <property type="project" value="InterPro"/>
</dbReference>
<dbReference type="InterPro" id="IPR010445">
    <property type="entry name" value="LapA_dom"/>
</dbReference>
<feature type="transmembrane region" description="Helical" evidence="5">
    <location>
        <begin position="48"/>
        <end position="74"/>
    </location>
</feature>
<dbReference type="RefSeq" id="WP_130412827.1">
    <property type="nucleotide sequence ID" value="NZ_SHKX01000012.1"/>
</dbReference>
<organism evidence="7 8">
    <name type="scientific">Fluviicoccus keumensis</name>
    <dbReference type="NCBI Taxonomy" id="1435465"/>
    <lineage>
        <taxon>Bacteria</taxon>
        <taxon>Pseudomonadati</taxon>
        <taxon>Pseudomonadota</taxon>
        <taxon>Gammaproteobacteria</taxon>
        <taxon>Moraxellales</taxon>
        <taxon>Moraxellaceae</taxon>
        <taxon>Fluviicoccus</taxon>
    </lineage>
</organism>
<dbReference type="AlphaFoldDB" id="A0A4Q7Z568"/>
<keyword evidence="3 5" id="KW-1133">Transmembrane helix</keyword>
<feature type="transmembrane region" description="Helical" evidence="5">
    <location>
        <begin position="9"/>
        <end position="28"/>
    </location>
</feature>
<proteinExistence type="predicted"/>
<evidence type="ECO:0000256" key="4">
    <source>
        <dbReference type="ARBA" id="ARBA00023136"/>
    </source>
</evidence>
<evidence type="ECO:0000256" key="1">
    <source>
        <dbReference type="ARBA" id="ARBA00022475"/>
    </source>
</evidence>